<comment type="caution">
    <text evidence="2">The sequence shown here is derived from an EMBL/GenBank/DDBJ whole genome shotgun (WGS) entry which is preliminary data.</text>
</comment>
<sequence length="76" mass="7986">MPSYLIGPIFINSNEGQVITGDTFYVAPTSTSKVVTGAGSLNTGYWINTNNPLSSPNVADPDIADSNIENINPADI</sequence>
<organism evidence="2 3">
    <name type="scientific">Ornithinibacillus xuwenensis</name>
    <dbReference type="NCBI Taxonomy" id="3144668"/>
    <lineage>
        <taxon>Bacteria</taxon>
        <taxon>Bacillati</taxon>
        <taxon>Bacillota</taxon>
        <taxon>Bacilli</taxon>
        <taxon>Bacillales</taxon>
        <taxon>Bacillaceae</taxon>
        <taxon>Ornithinibacillus</taxon>
    </lineage>
</organism>
<proteinExistence type="inferred from homology"/>
<comment type="similarity">
    <text evidence="1">Belongs to the GerPA/GerPF family.</text>
</comment>
<dbReference type="PANTHER" id="PTHR37808">
    <property type="entry name" value="SPORE GERMINATION PROTEIN-LIKE PROTEIN YDZR-RELATED"/>
    <property type="match status" value="1"/>
</dbReference>
<dbReference type="InterPro" id="IPR019618">
    <property type="entry name" value="Spore_germination_GerPA"/>
</dbReference>
<dbReference type="Pfam" id="PF10676">
    <property type="entry name" value="gerPA"/>
    <property type="match status" value="1"/>
</dbReference>
<dbReference type="PANTHER" id="PTHR37808:SF1">
    <property type="entry name" value="SPORE GERMINATION PROTEIN-LIKE PROTEIN YDZR"/>
    <property type="match status" value="1"/>
</dbReference>
<dbReference type="EMBL" id="JBDIML010000001">
    <property type="protein sequence ID" value="MEN2766277.1"/>
    <property type="molecule type" value="Genomic_DNA"/>
</dbReference>
<evidence type="ECO:0000256" key="1">
    <source>
        <dbReference type="ARBA" id="ARBA00008103"/>
    </source>
</evidence>
<evidence type="ECO:0000313" key="3">
    <source>
        <dbReference type="Proteomes" id="UP001444625"/>
    </source>
</evidence>
<name>A0ABU9XDE3_9BACI</name>
<dbReference type="RefSeq" id="WP_345823730.1">
    <property type="nucleotide sequence ID" value="NZ_JBDIML010000001.1"/>
</dbReference>
<reference evidence="2 3" key="1">
    <citation type="submission" date="2024-05" db="EMBL/GenBank/DDBJ databases">
        <authorList>
            <person name="Haq I."/>
            <person name="Ullah Z."/>
            <person name="Ahmad R."/>
            <person name="Li M."/>
            <person name="Tong Y."/>
        </authorList>
    </citation>
    <scope>NUCLEOTIDE SEQUENCE [LARGE SCALE GENOMIC DNA]</scope>
    <source>
        <strain evidence="2 3">16A2E</strain>
    </source>
</reference>
<gene>
    <name evidence="2" type="ORF">ABC228_03690</name>
</gene>
<dbReference type="Proteomes" id="UP001444625">
    <property type="component" value="Unassembled WGS sequence"/>
</dbReference>
<evidence type="ECO:0000313" key="2">
    <source>
        <dbReference type="EMBL" id="MEN2766277.1"/>
    </source>
</evidence>
<keyword evidence="3" id="KW-1185">Reference proteome</keyword>
<protein>
    <submittedName>
        <fullName evidence="2">Spore germination protein</fullName>
    </submittedName>
</protein>
<accession>A0ABU9XDE3</accession>